<protein>
    <submittedName>
        <fullName evidence="3">Uncharacterized protein</fullName>
    </submittedName>
</protein>
<evidence type="ECO:0000256" key="2">
    <source>
        <dbReference type="SAM" id="SignalP"/>
    </source>
</evidence>
<evidence type="ECO:0000256" key="1">
    <source>
        <dbReference type="SAM" id="MobiDB-lite"/>
    </source>
</evidence>
<reference evidence="3 4" key="1">
    <citation type="submission" date="2023-01" db="EMBL/GenBank/DDBJ databases">
        <title>Analysis of 21 Apiospora genomes using comparative genomics revels a genus with tremendous synthesis potential of carbohydrate active enzymes and secondary metabolites.</title>
        <authorList>
            <person name="Sorensen T."/>
        </authorList>
    </citation>
    <scope>NUCLEOTIDE SEQUENCE [LARGE SCALE GENOMIC DNA]</scope>
    <source>
        <strain evidence="3 4">CBS 135458</strain>
    </source>
</reference>
<keyword evidence="2" id="KW-0732">Signal</keyword>
<sequence length="224" mass="22747">MKFNSVIVALFAASSVSAAAIRLDSRQTGLEIRQNNNNNNQNNGQNQNKNQGNQNQGNQNQGNQNQGNQGNQNQNQGNNGNAKANNGNANANNNGNAANNANANNNGNANAGNGNANAGGAAGDAAGGAADFGTCTPKMDFQLGRAGRKATEGTFLPSDPAIAANQSDALNPNIITNRICDDLTNVCGANAAAKALCKQAQATIQSLGTKDASTADAFNQALGF</sequence>
<comment type="caution">
    <text evidence="3">The sequence shown here is derived from an EMBL/GenBank/DDBJ whole genome shotgun (WGS) entry which is preliminary data.</text>
</comment>
<name>A0ABR1TUE2_9PEZI</name>
<evidence type="ECO:0000313" key="4">
    <source>
        <dbReference type="Proteomes" id="UP001480595"/>
    </source>
</evidence>
<dbReference type="EMBL" id="JAQQWL010000011">
    <property type="protein sequence ID" value="KAK8050266.1"/>
    <property type="molecule type" value="Genomic_DNA"/>
</dbReference>
<gene>
    <name evidence="3" type="ORF">PG994_011996</name>
</gene>
<feature type="signal peptide" evidence="2">
    <location>
        <begin position="1"/>
        <end position="18"/>
    </location>
</feature>
<feature type="compositionally biased region" description="Low complexity" evidence="1">
    <location>
        <begin position="34"/>
        <end position="106"/>
    </location>
</feature>
<dbReference type="GeneID" id="92096468"/>
<accession>A0ABR1TUE2</accession>
<feature type="chain" id="PRO_5046931933" evidence="2">
    <location>
        <begin position="19"/>
        <end position="224"/>
    </location>
</feature>
<dbReference type="RefSeq" id="XP_066712515.1">
    <property type="nucleotide sequence ID" value="XM_066863405.1"/>
</dbReference>
<feature type="region of interest" description="Disordered" evidence="1">
    <location>
        <begin position="33"/>
        <end position="106"/>
    </location>
</feature>
<evidence type="ECO:0000313" key="3">
    <source>
        <dbReference type="EMBL" id="KAK8050266.1"/>
    </source>
</evidence>
<keyword evidence="4" id="KW-1185">Reference proteome</keyword>
<proteinExistence type="predicted"/>
<dbReference type="Proteomes" id="UP001480595">
    <property type="component" value="Unassembled WGS sequence"/>
</dbReference>
<organism evidence="3 4">
    <name type="scientific">Apiospora phragmitis</name>
    <dbReference type="NCBI Taxonomy" id="2905665"/>
    <lineage>
        <taxon>Eukaryota</taxon>
        <taxon>Fungi</taxon>
        <taxon>Dikarya</taxon>
        <taxon>Ascomycota</taxon>
        <taxon>Pezizomycotina</taxon>
        <taxon>Sordariomycetes</taxon>
        <taxon>Xylariomycetidae</taxon>
        <taxon>Amphisphaeriales</taxon>
        <taxon>Apiosporaceae</taxon>
        <taxon>Apiospora</taxon>
    </lineage>
</organism>